<protein>
    <submittedName>
        <fullName evidence="5">Uncharacterized protein</fullName>
    </submittedName>
</protein>
<dbReference type="KEGG" id="prr:AT705_11290"/>
<dbReference type="InterPro" id="IPR057162">
    <property type="entry name" value="DUF7840"/>
</dbReference>
<evidence type="ECO:0000259" key="4">
    <source>
        <dbReference type="Pfam" id="PF25225"/>
    </source>
</evidence>
<evidence type="ECO:0000259" key="2">
    <source>
        <dbReference type="Pfam" id="PF13387"/>
    </source>
</evidence>
<name>A0A0U2X645_9GAMM</name>
<dbReference type="Proteomes" id="UP000069015">
    <property type="component" value="Chromosome 1"/>
</dbReference>
<feature type="chain" id="PRO_5006834036" evidence="1">
    <location>
        <begin position="22"/>
        <end position="593"/>
    </location>
</feature>
<evidence type="ECO:0000256" key="1">
    <source>
        <dbReference type="SAM" id="SignalP"/>
    </source>
</evidence>
<dbReference type="Pfam" id="PF13387">
    <property type="entry name" value="Lnb_N"/>
    <property type="match status" value="1"/>
</dbReference>
<feature type="domain" description="DUF7840" evidence="3">
    <location>
        <begin position="387"/>
        <end position="590"/>
    </location>
</feature>
<gene>
    <name evidence="5" type="ORF">AT705_11290</name>
</gene>
<dbReference type="RefSeq" id="WP_058796653.1">
    <property type="nucleotide sequence ID" value="NZ_CP013611.1"/>
</dbReference>
<dbReference type="InterPro" id="IPR025178">
    <property type="entry name" value="Lnb_N"/>
</dbReference>
<feature type="signal peptide" evidence="1">
    <location>
        <begin position="1"/>
        <end position="21"/>
    </location>
</feature>
<accession>A0A0U2X645</accession>
<evidence type="ECO:0000313" key="5">
    <source>
        <dbReference type="EMBL" id="ALU43476.1"/>
    </source>
</evidence>
<sequence length="593" mass="67188">MKQILSCFITAFFLFTSQAVALITAPLERLADSKQWHLLLHLDDKGMPQIEDPQFLLSAESGRFSAKAELDKTLALMNEDLRLAYCQFPARVTLISQATRRTLSSDMAQQCPELQKFLDYVPFDSLTLVFASEVVTSASSMMGHIFFKTEGKNHKGTDVAHSLAYFTEITTFNPLKLLVESTYTGMPGFFSVRPFAKDLVKYRDIEQRSLWQYKLKADPEKLSLLQLHLWELKGKELVYYFQSYNCATMTLELLALLNIDILDEKGSIVSPLDVVKAAKTHQQIDTIHVDASDLWLVHAMSDELTASSLTKMEQLLTSDLSAIEKVSLTPLEKEYLARSLKYLPVSERAQTHVTYLQAEVDQHQLNLMHHKMPTKAPQDSSIDLRFARQRNGHDVIKLGWLPAGHFLQSDNRQYLSESELQMGYTVLAYDFDAQSLSLDELTLYKARSLAASLPAFGQLSSQVYFGYRPQKTQQLDEKSLLELSGLAGKSYQLHRDILGYWLLGGGLTSDVRHTRGYIKAIAGLSADILVDSKFTLELGSTSGAVAESSRSHYLNTSLSWFMTQDSMFNLSFKLERNRDYENHELGVQFVQHY</sequence>
<proteinExistence type="predicted"/>
<evidence type="ECO:0000313" key="6">
    <source>
        <dbReference type="Proteomes" id="UP000069015"/>
    </source>
</evidence>
<evidence type="ECO:0000259" key="3">
    <source>
        <dbReference type="Pfam" id="PF25222"/>
    </source>
</evidence>
<keyword evidence="1" id="KW-0732">Signal</keyword>
<dbReference type="Pfam" id="PF25225">
    <property type="entry name" value="DUF7843"/>
    <property type="match status" value="1"/>
</dbReference>
<feature type="domain" description="DUF7843" evidence="4">
    <location>
        <begin position="29"/>
        <end position="97"/>
    </location>
</feature>
<organism evidence="5 6">
    <name type="scientific">Pseudoalteromonas rubra</name>
    <dbReference type="NCBI Taxonomy" id="43658"/>
    <lineage>
        <taxon>Bacteria</taxon>
        <taxon>Pseudomonadati</taxon>
        <taxon>Pseudomonadota</taxon>
        <taxon>Gammaproteobacteria</taxon>
        <taxon>Alteromonadales</taxon>
        <taxon>Pseudoalteromonadaceae</taxon>
        <taxon>Pseudoalteromonas</taxon>
    </lineage>
</organism>
<dbReference type="EMBL" id="CP013611">
    <property type="protein sequence ID" value="ALU43476.1"/>
    <property type="molecule type" value="Genomic_DNA"/>
</dbReference>
<dbReference type="InterPro" id="IPR057165">
    <property type="entry name" value="DUF7843"/>
</dbReference>
<dbReference type="AlphaFoldDB" id="A0A0U2X645"/>
<dbReference type="Pfam" id="PF25222">
    <property type="entry name" value="DUF7840"/>
    <property type="match status" value="1"/>
</dbReference>
<feature type="domain" description="Lnb N-terminal periplasmic" evidence="2">
    <location>
        <begin position="115"/>
        <end position="277"/>
    </location>
</feature>
<reference evidence="5 6" key="1">
    <citation type="submission" date="2015-12" db="EMBL/GenBank/DDBJ databases">
        <title>Complete genome sequence of Pseudoalteromonas rubra SCSIO 6842, harboring a conjugative plasmid.</title>
        <authorList>
            <person name="Li B."/>
            <person name="Wang X."/>
        </authorList>
    </citation>
    <scope>NUCLEOTIDE SEQUENCE [LARGE SCALE GENOMIC DNA]</scope>
    <source>
        <strain evidence="5 6">SCSIO 6842</strain>
    </source>
</reference>